<gene>
    <name evidence="3" type="ORF">CPELLU_LOCUS6629</name>
</gene>
<proteinExistence type="predicted"/>
<dbReference type="Proteomes" id="UP000789759">
    <property type="component" value="Unassembled WGS sequence"/>
</dbReference>
<name>A0A9N9GCS6_9GLOM</name>
<reference evidence="3" key="1">
    <citation type="submission" date="2021-06" db="EMBL/GenBank/DDBJ databases">
        <authorList>
            <person name="Kallberg Y."/>
            <person name="Tangrot J."/>
            <person name="Rosling A."/>
        </authorList>
    </citation>
    <scope>NUCLEOTIDE SEQUENCE</scope>
    <source>
        <strain evidence="3">FL966</strain>
    </source>
</reference>
<feature type="compositionally biased region" description="Polar residues" evidence="1">
    <location>
        <begin position="288"/>
        <end position="297"/>
    </location>
</feature>
<accession>A0A9N9GCS6</accession>
<feature type="non-terminal residue" evidence="3">
    <location>
        <position position="393"/>
    </location>
</feature>
<evidence type="ECO:0000256" key="1">
    <source>
        <dbReference type="SAM" id="MobiDB-lite"/>
    </source>
</evidence>
<feature type="transmembrane region" description="Helical" evidence="2">
    <location>
        <begin position="143"/>
        <end position="168"/>
    </location>
</feature>
<organism evidence="3 4">
    <name type="scientific">Cetraspora pellucida</name>
    <dbReference type="NCBI Taxonomy" id="1433469"/>
    <lineage>
        <taxon>Eukaryota</taxon>
        <taxon>Fungi</taxon>
        <taxon>Fungi incertae sedis</taxon>
        <taxon>Mucoromycota</taxon>
        <taxon>Glomeromycotina</taxon>
        <taxon>Glomeromycetes</taxon>
        <taxon>Diversisporales</taxon>
        <taxon>Gigasporaceae</taxon>
        <taxon>Cetraspora</taxon>
    </lineage>
</organism>
<evidence type="ECO:0000256" key="2">
    <source>
        <dbReference type="SAM" id="Phobius"/>
    </source>
</evidence>
<protein>
    <submittedName>
        <fullName evidence="3">24140_t:CDS:1</fullName>
    </submittedName>
</protein>
<keyword evidence="2" id="KW-1133">Transmembrane helix</keyword>
<evidence type="ECO:0000313" key="3">
    <source>
        <dbReference type="EMBL" id="CAG8593029.1"/>
    </source>
</evidence>
<keyword evidence="2" id="KW-0472">Membrane</keyword>
<keyword evidence="2" id="KW-0812">Transmembrane</keyword>
<dbReference type="AlphaFoldDB" id="A0A9N9GCS6"/>
<dbReference type="EMBL" id="CAJVQA010004167">
    <property type="protein sequence ID" value="CAG8593029.1"/>
    <property type="molecule type" value="Genomic_DNA"/>
</dbReference>
<sequence length="393" mass="44105">ERDKAHNSEVTRLTQQMQVLTTGNHSNHSNNNAHLTCYNCEESGHISCNFHINHAATPTQILSCSRNANHISVVDEPDKNINKNEAFTASAICYQYYITQRPSCYRKIVPMPTNKGSHPNQASEIVSAMVLSSKNLPVTTVSIMSVLVISALVMPTLVMSVLAVSILVDTPQDLINMKANVSLGQILQYSDQKWNLSNVIKRLLVPVTIQDPEPIDIEVMTIQAFTIAKITTACCHIRIKENHIVAVLNSSAAISIILNKIVKKLQLKIDEPSTTIVIIANRAKVRRNSTSTPSNKSQSEKLQKPDDEDPFDDFKFNDKNLDKPDRFLTNQCSKLKLYNNPWFYHKSPTMYLSDIKSVLEVDIFAETVDDLEQTSVYIHKINTESAFPIKQVL</sequence>
<comment type="caution">
    <text evidence="3">The sequence shown here is derived from an EMBL/GenBank/DDBJ whole genome shotgun (WGS) entry which is preliminary data.</text>
</comment>
<evidence type="ECO:0000313" key="4">
    <source>
        <dbReference type="Proteomes" id="UP000789759"/>
    </source>
</evidence>
<feature type="region of interest" description="Disordered" evidence="1">
    <location>
        <begin position="288"/>
        <end position="310"/>
    </location>
</feature>
<keyword evidence="4" id="KW-1185">Reference proteome</keyword>
<dbReference type="OrthoDB" id="2430197at2759"/>